<evidence type="ECO:0000313" key="3">
    <source>
        <dbReference type="Proteomes" id="UP000267017"/>
    </source>
</evidence>
<keyword evidence="3" id="KW-1185">Reference proteome</keyword>
<dbReference type="InterPro" id="IPR013830">
    <property type="entry name" value="SGNH_hydro"/>
</dbReference>
<dbReference type="CDD" id="cd00229">
    <property type="entry name" value="SGNH_hydrolase"/>
    <property type="match status" value="1"/>
</dbReference>
<organism evidence="2 3">
    <name type="scientific">Paenibacillus oralis</name>
    <dbReference type="NCBI Taxonomy" id="2490856"/>
    <lineage>
        <taxon>Bacteria</taxon>
        <taxon>Bacillati</taxon>
        <taxon>Bacillota</taxon>
        <taxon>Bacilli</taxon>
        <taxon>Bacillales</taxon>
        <taxon>Paenibacillaceae</taxon>
        <taxon>Paenibacillus</taxon>
    </lineage>
</organism>
<dbReference type="InterPro" id="IPR036514">
    <property type="entry name" value="SGNH_hydro_sf"/>
</dbReference>
<feature type="domain" description="SGNH hydrolase-type esterase" evidence="1">
    <location>
        <begin position="194"/>
        <end position="368"/>
    </location>
</feature>
<evidence type="ECO:0000259" key="1">
    <source>
        <dbReference type="Pfam" id="PF13472"/>
    </source>
</evidence>
<reference evidence="2 3" key="1">
    <citation type="submission" date="2018-11" db="EMBL/GenBank/DDBJ databases">
        <title>Genome sequencing of Paenibacillus sp. KCOM 3021 (= ChDC PVNT-B20).</title>
        <authorList>
            <person name="Kook J.-K."/>
            <person name="Park S.-N."/>
            <person name="Lim Y.K."/>
        </authorList>
    </citation>
    <scope>NUCLEOTIDE SEQUENCE [LARGE SCALE GENOMIC DNA]</scope>
    <source>
        <strain evidence="2 3">KCOM 3021</strain>
    </source>
</reference>
<dbReference type="InterPro" id="IPR053140">
    <property type="entry name" value="GDSL_Rv0518-like"/>
</dbReference>
<dbReference type="RefSeq" id="WP_128632005.1">
    <property type="nucleotide sequence ID" value="NZ_RRCN01000001.1"/>
</dbReference>
<protein>
    <submittedName>
        <fullName evidence="2">SGNH/GDSL hydrolase family protein</fullName>
    </submittedName>
</protein>
<dbReference type="SUPFAM" id="SSF52266">
    <property type="entry name" value="SGNH hydrolase"/>
    <property type="match status" value="1"/>
</dbReference>
<sequence>MTNGYASATVVSTAANYIMDREERFTHTYRIYFKLRENGLLQLRFWHSNAVDSTWDTGTVAKGSQLGGAWRIEAAYVADGGTEPDGAVTPGSQVPVTFDGGDAKPVEPGETFWSDPVHIELPEGHYLAFTWTITAPAPGKTFPYNVEQMLVSAYDAPGRHADEESAEPFTLSEKLLVAPAFIGYAKPVDRQLTFFGDSITQGVRTALDGYEYWVARIAGGLGAQYGVWNLGSGWARAYDAAADGAWLRKVKHGQRAHPGPQVILALGVNDIDIGARTAGQLLGDLEMIISLLKNSDPATEIILFTVPPFNFSGEREQVWRSVNAAIRASSIPGVDRMFDMAALLSQPAPEEHRLRPEFMSPGDDPHPNGLAGKVVADAFLKWYLG</sequence>
<dbReference type="Gene3D" id="3.40.50.1110">
    <property type="entry name" value="SGNH hydrolase"/>
    <property type="match status" value="1"/>
</dbReference>
<dbReference type="PANTHER" id="PTHR43784:SF2">
    <property type="entry name" value="GDSL-LIKE LIPASE_ACYLHYDROLASE, PUTATIVE (AFU_ORTHOLOGUE AFUA_2G00820)-RELATED"/>
    <property type="match status" value="1"/>
</dbReference>
<keyword evidence="2" id="KW-0378">Hydrolase</keyword>
<dbReference type="OrthoDB" id="1828825at2"/>
<comment type="caution">
    <text evidence="2">The sequence shown here is derived from an EMBL/GenBank/DDBJ whole genome shotgun (WGS) entry which is preliminary data.</text>
</comment>
<dbReference type="GO" id="GO:0016787">
    <property type="term" value="F:hydrolase activity"/>
    <property type="evidence" value="ECO:0007669"/>
    <property type="project" value="UniProtKB-KW"/>
</dbReference>
<dbReference type="Proteomes" id="UP000267017">
    <property type="component" value="Unassembled WGS sequence"/>
</dbReference>
<dbReference type="Pfam" id="PF13472">
    <property type="entry name" value="Lipase_GDSL_2"/>
    <property type="match status" value="1"/>
</dbReference>
<name>A0A3P3U1G9_9BACL</name>
<accession>A0A3P3U1G9</accession>
<dbReference type="AlphaFoldDB" id="A0A3P3U1G9"/>
<evidence type="ECO:0000313" key="2">
    <source>
        <dbReference type="EMBL" id="RRJ64185.1"/>
    </source>
</evidence>
<dbReference type="EMBL" id="RRCN01000001">
    <property type="protein sequence ID" value="RRJ64185.1"/>
    <property type="molecule type" value="Genomic_DNA"/>
</dbReference>
<dbReference type="PANTHER" id="PTHR43784">
    <property type="entry name" value="GDSL-LIKE LIPASE/ACYLHYDROLASE, PUTATIVE (AFU_ORTHOLOGUE AFUA_2G00820)-RELATED"/>
    <property type="match status" value="1"/>
</dbReference>
<proteinExistence type="predicted"/>
<gene>
    <name evidence="2" type="ORF">EHV15_15595</name>
</gene>